<proteinExistence type="predicted"/>
<dbReference type="GO" id="GO:0005777">
    <property type="term" value="C:peroxisome"/>
    <property type="evidence" value="ECO:0007669"/>
    <property type="project" value="InterPro"/>
</dbReference>
<feature type="region of interest" description="Disordered" evidence="1">
    <location>
        <begin position="1143"/>
        <end position="1171"/>
    </location>
</feature>
<feature type="region of interest" description="Disordered" evidence="1">
    <location>
        <begin position="545"/>
        <end position="615"/>
    </location>
</feature>
<dbReference type="PANTHER" id="PTHR14918:SF3">
    <property type="entry name" value="KICSTOR COMPLEX PROTEIN SZT2"/>
    <property type="match status" value="1"/>
</dbReference>
<sequence length="1369" mass="152860">LFDCSPVPTTESSPVNPSEPITNEDTAPLRVGSQLLVLEAQESHVTADHLVRFYRGQPQCHQRQLTKAQLGDVSSVRAVHKVWQATWQSDKEQSQFPSLNADVQTHVTQLSALYQHAYAKAIYSALLWRVPVPGSEVKGMLPHFSTCIVNMDITAYLKAQLFLLHNDGPDNAYHAAIRDDFDTALLKNFEPLPGPEDRPIYLYRPERFAKLHDKAAQLLAADQSKRSTKLLHEAFQVFMGCADSPLLFSLACSFRRLKPGHHRAPGEEDQGAYETYTVPIRGLPTSFEFMHEGHQYDFTPADIPSSLEDTQRKTLEVTLHFRCLMITPATTVSSSPAEESINLRRSLSSTTEQVRFQKQLGQYLPDVQCGDVSLVVQAAQQIVNQEILNGMMYCTSLTDSMLRILKANIRYRKAWDPIGTEYVREYGLQFVREDPDRMKVFVAELLDTDIKPYRFVPVKKVIYVEKIPPSSWTTEGTTHRYNKRDFWLLLTRSNRDLIRLAYGPAALDELHSAITKLQVVFKQINFRTNQLLLLRRMVADNRCPSLLLPPPKEDATQADTELSTSGGTTHSAPVSDLLTDTDTMSSYSGSSGTDHPSDYHLTPPSPEEPDESSHPFYMDLGAVREYKPGEFACAMVLSDSFPIHPRLPPNKVSNTLKERCKNFRLQGENLYLITRKDPIYFAVIEERETVVESLAGAVVQDEPGSPRPQSPGVLRRRSTDVSPSSYLSFSTPFTASGSGSQLISQVQLPKRFLCIEAYGARAPPSPEVYEFFAHVKDCLEQKAVLPAIKRYLCTSTDMTPEDMEFLMPDDPQRFQRMRFALHPDLPDPYQLLLYMRQTLLHQFKPYAGSCLRSMLLAHHTRMAGQRYSDFTVDIPLADFAFFHNGGDVIPGQPRLLLGSGVLSLHIALVDGQARLIRETAHYTKPTETAWNAMIDSFDEFCPADAATSSSSPSTTSPSTSTGGVYLVVDLWSAGNVNMDTACSTITKLFYQAVCDHLVETALLIDGCQPSRAPLMVGNRGHALWERMRTLGCHTFYTTVLDFPPAPNVVEDTLVQLARLLDTPPVQVKFRAYERQVATSSTASGEPIHRLLPLNGTRPITPYQSEDVLTYLKSYVFMACASLSWGVLPDGTQAGRMKAEMASRKAERSACHSEPMLQTQSFSSPSTTSLSPIAAGINERGTVVPSRPSFVAQSPDTQSGEWSRSFSRPGPDGNSYTGGGTPRSRLASSSEYMGLYQREATVGYPARGSTRAADSAGWIGWTIFPSDTSSQHVRRFGRSIPRSYLMTLILQEGECRVVFYNCAERHRKERLQQLQGCAQQQKTRRQLLKSLTMFKLGLGHLAMADPERLTLAVPQAVQPERVLPGNPKHL</sequence>
<name>A0A9W8AKW1_9FUNG</name>
<protein>
    <submittedName>
        <fullName evidence="2">Uncharacterized protein</fullName>
    </submittedName>
</protein>
<evidence type="ECO:0000256" key="1">
    <source>
        <dbReference type="SAM" id="MobiDB-lite"/>
    </source>
</evidence>
<feature type="compositionally biased region" description="Polar residues" evidence="1">
    <location>
        <begin position="557"/>
        <end position="594"/>
    </location>
</feature>
<gene>
    <name evidence="2" type="ORF">IWQ62_004826</name>
</gene>
<dbReference type="InterPro" id="IPR033228">
    <property type="entry name" value="SZT2"/>
</dbReference>
<feature type="non-terminal residue" evidence="2">
    <location>
        <position position="1369"/>
    </location>
</feature>
<keyword evidence="3" id="KW-1185">Reference proteome</keyword>
<feature type="compositionally biased region" description="Polar residues" evidence="1">
    <location>
        <begin position="1190"/>
        <end position="1205"/>
    </location>
</feature>
<evidence type="ECO:0000313" key="3">
    <source>
        <dbReference type="Proteomes" id="UP001150925"/>
    </source>
</evidence>
<comment type="caution">
    <text evidence="2">The sequence shown here is derived from an EMBL/GenBank/DDBJ whole genome shotgun (WGS) entry which is preliminary data.</text>
</comment>
<feature type="compositionally biased region" description="Polar residues" evidence="1">
    <location>
        <begin position="7"/>
        <end position="25"/>
    </location>
</feature>
<evidence type="ECO:0000313" key="2">
    <source>
        <dbReference type="EMBL" id="KAJ1958910.1"/>
    </source>
</evidence>
<dbReference type="PANTHER" id="PTHR14918">
    <property type="entry name" value="KICSTOR COMPLEX PROTEIN SZT2"/>
    <property type="match status" value="1"/>
</dbReference>
<feature type="compositionally biased region" description="Low complexity" evidence="1">
    <location>
        <begin position="1156"/>
        <end position="1171"/>
    </location>
</feature>
<accession>A0A9W8AKW1</accession>
<reference evidence="2" key="1">
    <citation type="submission" date="2022-07" db="EMBL/GenBank/DDBJ databases">
        <title>Phylogenomic reconstructions and comparative analyses of Kickxellomycotina fungi.</title>
        <authorList>
            <person name="Reynolds N.K."/>
            <person name="Stajich J.E."/>
            <person name="Barry K."/>
            <person name="Grigoriev I.V."/>
            <person name="Crous P."/>
            <person name="Smith M.E."/>
        </authorList>
    </citation>
    <scope>NUCLEOTIDE SEQUENCE</scope>
    <source>
        <strain evidence="2">RSA 1196</strain>
    </source>
</reference>
<organism evidence="2 3">
    <name type="scientific">Dispira parvispora</name>
    <dbReference type="NCBI Taxonomy" id="1520584"/>
    <lineage>
        <taxon>Eukaryota</taxon>
        <taxon>Fungi</taxon>
        <taxon>Fungi incertae sedis</taxon>
        <taxon>Zoopagomycota</taxon>
        <taxon>Kickxellomycotina</taxon>
        <taxon>Dimargaritomycetes</taxon>
        <taxon>Dimargaritales</taxon>
        <taxon>Dimargaritaceae</taxon>
        <taxon>Dispira</taxon>
    </lineage>
</organism>
<dbReference type="EMBL" id="JANBPY010001734">
    <property type="protein sequence ID" value="KAJ1958910.1"/>
    <property type="molecule type" value="Genomic_DNA"/>
</dbReference>
<dbReference type="OrthoDB" id="43547at2759"/>
<feature type="non-terminal residue" evidence="2">
    <location>
        <position position="1"/>
    </location>
</feature>
<feature type="region of interest" description="Disordered" evidence="1">
    <location>
        <begin position="1183"/>
        <end position="1226"/>
    </location>
</feature>
<dbReference type="Proteomes" id="UP001150925">
    <property type="component" value="Unassembled WGS sequence"/>
</dbReference>
<feature type="region of interest" description="Disordered" evidence="1">
    <location>
        <begin position="1"/>
        <end position="26"/>
    </location>
</feature>
<feature type="region of interest" description="Disordered" evidence="1">
    <location>
        <begin position="699"/>
        <end position="723"/>
    </location>
</feature>